<comment type="caution">
    <text evidence="5">The sequence shown here is derived from an EMBL/GenBank/DDBJ whole genome shotgun (WGS) entry which is preliminary data.</text>
</comment>
<evidence type="ECO:0000313" key="5">
    <source>
        <dbReference type="EMBL" id="KAJ6245864.1"/>
    </source>
</evidence>
<evidence type="ECO:0000256" key="1">
    <source>
        <dbReference type="ARBA" id="ARBA00022737"/>
    </source>
</evidence>
<proteinExistence type="predicted"/>
<name>A0ABQ8YN03_9EUKA</name>
<dbReference type="SUPFAM" id="SSF48403">
    <property type="entry name" value="Ankyrin repeat"/>
    <property type="match status" value="3"/>
</dbReference>
<keyword evidence="6" id="KW-1185">Reference proteome</keyword>
<reference evidence="5" key="1">
    <citation type="submission" date="2022-08" db="EMBL/GenBank/DDBJ databases">
        <title>Novel sulfate-reducing endosymbionts in the free-living metamonad Anaeramoeba.</title>
        <authorList>
            <person name="Jerlstrom-Hultqvist J."/>
            <person name="Cepicka I."/>
            <person name="Gallot-Lavallee L."/>
            <person name="Salas-Leiva D."/>
            <person name="Curtis B.A."/>
            <person name="Zahonova K."/>
            <person name="Pipaliya S."/>
            <person name="Dacks J."/>
            <person name="Roger A.J."/>
        </authorList>
    </citation>
    <scope>NUCLEOTIDE SEQUENCE</scope>
    <source>
        <strain evidence="5">Schooner1</strain>
    </source>
</reference>
<dbReference type="PROSITE" id="PS50088">
    <property type="entry name" value="ANK_REPEAT"/>
    <property type="match status" value="2"/>
</dbReference>
<dbReference type="Pfam" id="PF12796">
    <property type="entry name" value="Ank_2"/>
    <property type="match status" value="3"/>
</dbReference>
<evidence type="ECO:0000256" key="2">
    <source>
        <dbReference type="ARBA" id="ARBA00023043"/>
    </source>
</evidence>
<feature type="region of interest" description="Disordered" evidence="4">
    <location>
        <begin position="1"/>
        <end position="31"/>
    </location>
</feature>
<keyword evidence="1" id="KW-0677">Repeat</keyword>
<feature type="compositionally biased region" description="Acidic residues" evidence="4">
    <location>
        <begin position="11"/>
        <end position="30"/>
    </location>
</feature>
<evidence type="ECO:0000256" key="4">
    <source>
        <dbReference type="SAM" id="MobiDB-lite"/>
    </source>
</evidence>
<dbReference type="Proteomes" id="UP001150062">
    <property type="component" value="Unassembled WGS sequence"/>
</dbReference>
<accession>A0ABQ8YN03</accession>
<feature type="repeat" description="ANK" evidence="3">
    <location>
        <begin position="887"/>
        <end position="921"/>
    </location>
</feature>
<dbReference type="InterPro" id="IPR036770">
    <property type="entry name" value="Ankyrin_rpt-contain_sf"/>
</dbReference>
<gene>
    <name evidence="5" type="ORF">M0813_19622</name>
</gene>
<dbReference type="Gene3D" id="1.25.40.20">
    <property type="entry name" value="Ankyrin repeat-containing domain"/>
    <property type="match status" value="6"/>
</dbReference>
<organism evidence="5 6">
    <name type="scientific">Anaeramoeba flamelloides</name>
    <dbReference type="NCBI Taxonomy" id="1746091"/>
    <lineage>
        <taxon>Eukaryota</taxon>
        <taxon>Metamonada</taxon>
        <taxon>Anaeramoebidae</taxon>
        <taxon>Anaeramoeba</taxon>
    </lineage>
</organism>
<evidence type="ECO:0000256" key="3">
    <source>
        <dbReference type="PROSITE-ProRule" id="PRU00023"/>
    </source>
</evidence>
<protein>
    <submittedName>
        <fullName evidence="5">Ankyrin repeat-containing protein</fullName>
    </submittedName>
</protein>
<sequence>MFEFVNLVPESDSEYEYSSDEEEEEEEEEEYPRIEIYDKMKYLKSSLSEYANKKITLSELKRKTVDGQTVLHLLCQRSEKPTELIEDLIEQCLDLCTEELAQTRFNGAFHFYCSNCEMNNKQLIQKFLDAGFDLNKKNYERETPFEQFLNRPRLDNEILKMFLQNGADMNLKFSDGSYPIQIIANQVEPDFYLLKEFHSKGSSLKCIDSEGWSLLHYICSMKAPNYEIVEWLVSKGSPLCRREHKNFQTPLHFLFERFWEGPELRIKLLQLFHRHGADINQQDQFGNNVFLLVAKSKPTSSSSLDYLRLFEKLKINFSQQDRDQENCLHVLCKNNQEIDLGWVKFLIKGGVSVNHFNRSGVSPLMLICQSVSINWDLIAFIDQLQISFVKHLGEDNPPLILVINTLANKNNTNRDMVLKFLKNWIKQTRDLNHEFPTFGNIFNYLCKYNPNYELMSLLVERGVLLDSLDNRNSTCLHLLCEQTENEIEDKHVKLIIENHKKLINNIDQGRMSALMHCCRSNKNAKTIRYLLINGANPNFTLFDHRNCLYFVHKDFEKVKLLIEFGAVIENEKSSFLEFVCSNPNPSLQIVQYLIKKGANAKYLKGSNSIPLRNCQSDTPDTEVLRELLKSGADVNHINYSQSNCLHELCRNPNTKKSTVKLLIEYGINVNAVNHIYATPLSLAVYSSAKNDQIIRCLIRNGADVNFVRRSKLTLSTYFERIHLSLKTIELFLKKGATLKKKDKYVASPIWSLIENHYNHKDIVQIFELCLKYSKIINIKGYRNAGILHKIFGYREISHELAEYLLKNGIDPNSYDKDNGAAFHSLYRFQLDHFELIKLLYKYNAKLTLKNHNEQNLLHLLCAKHVTNIDHYQFLLDLGLDINCQDNRGNIPLNYIANSKDLEISFVNFFIQNGCDLSVINNHKQSTLHYLVKNRSVSLELIQLFHSNGADPLCDDKDGDTAFENYFDSHQKYDIQIVKYFLDQGIDVLKKKTDYGPLHRVCNSDPENFELMKLLINTGMDINMCRENSFQTPLYFLCNNLTRLDILKYFFENGAKIGNGKHLLSQVLYSSKFSEDCLIYLIERGCNITQIGFRGKNLLVKLCMLYNIKEKALMYVIPKYKHLSHENYFVESCMKICKTHPLLFKKYLDLFLENGLNINQIEKNSRRSILSAFSDVIVQKIIYDNPHYQSQNQLYMSEGKLF</sequence>
<dbReference type="EMBL" id="JAOAOG010000140">
    <property type="protein sequence ID" value="KAJ6245864.1"/>
    <property type="molecule type" value="Genomic_DNA"/>
</dbReference>
<dbReference type="InterPro" id="IPR002110">
    <property type="entry name" value="Ankyrin_rpt"/>
</dbReference>
<evidence type="ECO:0000313" key="6">
    <source>
        <dbReference type="Proteomes" id="UP001150062"/>
    </source>
</evidence>
<dbReference type="PANTHER" id="PTHR24198">
    <property type="entry name" value="ANKYRIN REPEAT AND PROTEIN KINASE DOMAIN-CONTAINING PROTEIN"/>
    <property type="match status" value="1"/>
</dbReference>
<dbReference type="SMART" id="SM00248">
    <property type="entry name" value="ANK"/>
    <property type="match status" value="21"/>
</dbReference>
<dbReference type="PANTHER" id="PTHR24198:SF165">
    <property type="entry name" value="ANKYRIN REPEAT-CONTAINING PROTEIN-RELATED"/>
    <property type="match status" value="1"/>
</dbReference>
<keyword evidence="2 3" id="KW-0040">ANK repeat</keyword>
<feature type="repeat" description="ANK" evidence="3">
    <location>
        <begin position="678"/>
        <end position="709"/>
    </location>
</feature>